<evidence type="ECO:0000256" key="13">
    <source>
        <dbReference type="ARBA" id="ARBA00030645"/>
    </source>
</evidence>
<evidence type="ECO:0000313" key="18">
    <source>
        <dbReference type="Proteomes" id="UP001341840"/>
    </source>
</evidence>
<dbReference type="PROSITE" id="PS00808">
    <property type="entry name" value="ADP_GLC_PYROPHOSPH_1"/>
    <property type="match status" value="1"/>
</dbReference>
<keyword evidence="8 17" id="KW-0808">Transferase</keyword>
<dbReference type="PANTHER" id="PTHR43523:SF12">
    <property type="entry name" value="GLUCOSE-1-PHOSPHATE ADENYLYLTRANSFERASE LARGE SUBUNIT 1, CHLOROPLASTIC-RELATED"/>
    <property type="match status" value="1"/>
</dbReference>
<evidence type="ECO:0000256" key="10">
    <source>
        <dbReference type="ARBA" id="ARBA00022741"/>
    </source>
</evidence>
<dbReference type="SUPFAM" id="SSF51161">
    <property type="entry name" value="Trimeric LpxA-like enzymes"/>
    <property type="match status" value="1"/>
</dbReference>
<keyword evidence="9 17" id="KW-0548">Nucleotidyltransferase</keyword>
<keyword evidence="10" id="KW-0547">Nucleotide-binding</keyword>
<evidence type="ECO:0000256" key="14">
    <source>
        <dbReference type="ARBA" id="ARBA00030817"/>
    </source>
</evidence>
<gene>
    <name evidence="17" type="primary">AGPS1_9</name>
    <name evidence="17" type="ORF">PIB30_057066</name>
</gene>
<name>A0ABU6QJ21_9FABA</name>
<dbReference type="CDD" id="cd04651">
    <property type="entry name" value="LbH_G1P_AT_C"/>
    <property type="match status" value="1"/>
</dbReference>
<dbReference type="EC" id="2.7.7.27" evidence="6"/>
<dbReference type="Pfam" id="PF00483">
    <property type="entry name" value="NTP_transferase"/>
    <property type="match status" value="1"/>
</dbReference>
<dbReference type="Gene3D" id="2.160.10.10">
    <property type="entry name" value="Hexapeptide repeat proteins"/>
    <property type="match status" value="1"/>
</dbReference>
<comment type="catalytic activity">
    <reaction evidence="1">
        <text>alpha-D-glucose 1-phosphate + ATP + H(+) = ADP-alpha-D-glucose + diphosphate</text>
        <dbReference type="Rhea" id="RHEA:12120"/>
        <dbReference type="ChEBI" id="CHEBI:15378"/>
        <dbReference type="ChEBI" id="CHEBI:30616"/>
        <dbReference type="ChEBI" id="CHEBI:33019"/>
        <dbReference type="ChEBI" id="CHEBI:57498"/>
        <dbReference type="ChEBI" id="CHEBI:58601"/>
        <dbReference type="EC" id="2.7.7.27"/>
    </reaction>
</comment>
<evidence type="ECO:0000256" key="4">
    <source>
        <dbReference type="ARBA" id="ARBA00010443"/>
    </source>
</evidence>
<keyword evidence="11" id="KW-0067">ATP-binding</keyword>
<dbReference type="Pfam" id="PF25247">
    <property type="entry name" value="LbH_GLGC"/>
    <property type="match status" value="1"/>
</dbReference>
<evidence type="ECO:0000259" key="16">
    <source>
        <dbReference type="Pfam" id="PF00483"/>
    </source>
</evidence>
<dbReference type="Proteomes" id="UP001341840">
    <property type="component" value="Unassembled WGS sequence"/>
</dbReference>
<comment type="function">
    <text evidence="2">This protein plays a role in synthesis of starch. It catalyzes the synthesis of the activated glycosyl donor, ADP-glucose from Glc-1-P and ATP.</text>
</comment>
<dbReference type="PANTHER" id="PTHR43523">
    <property type="entry name" value="GLUCOSE-1-PHOSPHATE ADENYLYLTRANSFERASE-RELATED"/>
    <property type="match status" value="1"/>
</dbReference>
<comment type="pathway">
    <text evidence="3">Glycan biosynthesis; starch biosynthesis.</text>
</comment>
<keyword evidence="12" id="KW-0750">Starch biosynthesis</keyword>
<evidence type="ECO:0000256" key="1">
    <source>
        <dbReference type="ARBA" id="ARBA00000956"/>
    </source>
</evidence>
<dbReference type="EMBL" id="JASCZI010000463">
    <property type="protein sequence ID" value="MED6111946.1"/>
    <property type="molecule type" value="Genomic_DNA"/>
</dbReference>
<evidence type="ECO:0000256" key="3">
    <source>
        <dbReference type="ARBA" id="ARBA00004727"/>
    </source>
</evidence>
<evidence type="ECO:0000256" key="7">
    <source>
        <dbReference type="ARBA" id="ARBA00022533"/>
    </source>
</evidence>
<dbReference type="InterPro" id="IPR011004">
    <property type="entry name" value="Trimer_LpxA-like_sf"/>
</dbReference>
<evidence type="ECO:0000256" key="12">
    <source>
        <dbReference type="ARBA" id="ARBA00022922"/>
    </source>
</evidence>
<dbReference type="InterPro" id="IPR011831">
    <property type="entry name" value="ADP-Glc_PPase"/>
</dbReference>
<comment type="similarity">
    <text evidence="4">Belongs to the bacterial/plant glucose-1-phosphate adenylyltransferase family.</text>
</comment>
<feature type="domain" description="Nucleotidyl transferase" evidence="16">
    <location>
        <begin position="98"/>
        <end position="329"/>
    </location>
</feature>
<protein>
    <recommendedName>
        <fullName evidence="6">glucose-1-phosphate adenylyltransferase</fullName>
        <ecNumber evidence="6">2.7.7.27</ecNumber>
    </recommendedName>
    <alternativeName>
        <fullName evidence="15">ADP-glucose pyrophosphorylase</fullName>
    </alternativeName>
    <alternativeName>
        <fullName evidence="14">ADP-glucose synthase</fullName>
    </alternativeName>
    <alternativeName>
        <fullName evidence="13">Alpha-D-glucose-1-phosphate adenyl transferase</fullName>
    </alternativeName>
</protein>
<evidence type="ECO:0000313" key="17">
    <source>
        <dbReference type="EMBL" id="MED6111946.1"/>
    </source>
</evidence>
<accession>A0ABU6QJ21</accession>
<proteinExistence type="inferred from homology"/>
<comment type="subunit">
    <text evidence="5">Heterotetramer.</text>
</comment>
<evidence type="ECO:0000256" key="5">
    <source>
        <dbReference type="ARBA" id="ARBA00011680"/>
    </source>
</evidence>
<dbReference type="InterPro" id="IPR005836">
    <property type="entry name" value="ADP_Glu_pyroP_CS"/>
</dbReference>
<keyword evidence="18" id="KW-1185">Reference proteome</keyword>
<reference evidence="17 18" key="1">
    <citation type="journal article" date="2023" name="Plants (Basel)">
        <title>Bridging the Gap: Combining Genomics and Transcriptomics Approaches to Understand Stylosanthes scabra, an Orphan Legume from the Brazilian Caatinga.</title>
        <authorList>
            <person name="Ferreira-Neto J.R.C."/>
            <person name="da Silva M.D."/>
            <person name="Binneck E."/>
            <person name="de Melo N.F."/>
            <person name="da Silva R.H."/>
            <person name="de Melo A.L.T.M."/>
            <person name="Pandolfi V."/>
            <person name="Bustamante F.O."/>
            <person name="Brasileiro-Vidal A.C."/>
            <person name="Benko-Iseppon A.M."/>
        </authorList>
    </citation>
    <scope>NUCLEOTIDE SEQUENCE [LARGE SCALE GENOMIC DNA]</scope>
    <source>
        <tissue evidence="17">Leaves</tissue>
    </source>
</reference>
<organism evidence="17 18">
    <name type="scientific">Stylosanthes scabra</name>
    <dbReference type="NCBI Taxonomy" id="79078"/>
    <lineage>
        <taxon>Eukaryota</taxon>
        <taxon>Viridiplantae</taxon>
        <taxon>Streptophyta</taxon>
        <taxon>Embryophyta</taxon>
        <taxon>Tracheophyta</taxon>
        <taxon>Spermatophyta</taxon>
        <taxon>Magnoliopsida</taxon>
        <taxon>eudicotyledons</taxon>
        <taxon>Gunneridae</taxon>
        <taxon>Pentapetalae</taxon>
        <taxon>rosids</taxon>
        <taxon>fabids</taxon>
        <taxon>Fabales</taxon>
        <taxon>Fabaceae</taxon>
        <taxon>Papilionoideae</taxon>
        <taxon>50 kb inversion clade</taxon>
        <taxon>dalbergioids sensu lato</taxon>
        <taxon>Dalbergieae</taxon>
        <taxon>Pterocarpus clade</taxon>
        <taxon>Stylosanthes</taxon>
    </lineage>
</organism>
<dbReference type="InterPro" id="IPR005835">
    <property type="entry name" value="NTP_transferase_dom"/>
</dbReference>
<keyword evidence="7" id="KW-0021">Allosteric enzyme</keyword>
<evidence type="ECO:0000256" key="9">
    <source>
        <dbReference type="ARBA" id="ARBA00022695"/>
    </source>
</evidence>
<evidence type="ECO:0000256" key="11">
    <source>
        <dbReference type="ARBA" id="ARBA00022840"/>
    </source>
</evidence>
<evidence type="ECO:0000256" key="2">
    <source>
        <dbReference type="ARBA" id="ARBA00002231"/>
    </source>
</evidence>
<evidence type="ECO:0000256" key="6">
    <source>
        <dbReference type="ARBA" id="ARBA00012460"/>
    </source>
</evidence>
<comment type="caution">
    <text evidence="17">The sequence shown here is derived from an EMBL/GenBank/DDBJ whole genome shotgun (WGS) entry which is preliminary data.</text>
</comment>
<dbReference type="SUPFAM" id="SSF53448">
    <property type="entry name" value="Nucleotide-diphospho-sugar transferases"/>
    <property type="match status" value="1"/>
</dbReference>
<dbReference type="Gene3D" id="3.90.550.10">
    <property type="entry name" value="Spore Coat Polysaccharide Biosynthesis Protein SpsA, Chain A"/>
    <property type="match status" value="1"/>
</dbReference>
<evidence type="ECO:0000256" key="15">
    <source>
        <dbReference type="ARBA" id="ARBA00032494"/>
    </source>
</evidence>
<dbReference type="GO" id="GO:0008878">
    <property type="term" value="F:glucose-1-phosphate adenylyltransferase activity"/>
    <property type="evidence" value="ECO:0007669"/>
    <property type="project" value="UniProtKB-EC"/>
</dbReference>
<dbReference type="InterPro" id="IPR029044">
    <property type="entry name" value="Nucleotide-diphossugar_trans"/>
</dbReference>
<evidence type="ECO:0000256" key="8">
    <source>
        <dbReference type="ARBA" id="ARBA00022679"/>
    </source>
</evidence>
<dbReference type="CDD" id="cd02508">
    <property type="entry name" value="ADP_Glucose_PP"/>
    <property type="match status" value="1"/>
</dbReference>
<sequence>MDSTLAILNNASSVGINVVSKKGVGRKRSSNNSSFWGESANKESLNSRFSINIQPCNNNNRKFKHGIAHAVYTPDMNTMVYPKVIFQNPKPNPENVAAIILGGGAGTRLFPLTSTRAKPAVPIGGCYRLIDIPMSNCINSGVKKIYVLTQYNSFSLNGHLSRTYNIGNGVFTGNDFMEDAKHKNIENVLILSGDQLCRMDYMKFLEFPNSRASDYELVKIDRTGRIRHFAEKPKGPDLKEMQVDATILGLPAKEAKENPYMASMGVYAFRTEILLKLLRWSCPSCNDFGSEIIPAAVRDHRVQSYLFRDYWEDIGTIKSFYDANMALTEQPPKFEFYDPKTPFYTSPRYLPPTKVLKSKIVNTIISHGCYLSECSIQRSVVGIRSRLGPGSVLEDTMMMGADYYETDSEIESLIKQGKVPVGVGENTKIRNCIIDKNAKIGRNVIIANCDGIQEADRPKEGFYIRSGIVVIGKNATIQDGTVI</sequence>